<dbReference type="InterPro" id="IPR042070">
    <property type="entry name" value="PucR_C-HTH_sf"/>
</dbReference>
<gene>
    <name evidence="4" type="ORF">D0469_01590</name>
</gene>
<dbReference type="InterPro" id="IPR029016">
    <property type="entry name" value="GAF-like_dom_sf"/>
</dbReference>
<dbReference type="AlphaFoldDB" id="A0A372LU80"/>
<dbReference type="PANTHER" id="PTHR33744:SF1">
    <property type="entry name" value="DNA-BINDING TRANSCRIPTIONAL ACTIVATOR ADER"/>
    <property type="match status" value="1"/>
</dbReference>
<dbReference type="OrthoDB" id="9792148at2"/>
<feature type="domain" description="PucR C-terminal helix-turn-helix" evidence="2">
    <location>
        <begin position="348"/>
        <end position="405"/>
    </location>
</feature>
<dbReference type="Pfam" id="PF17853">
    <property type="entry name" value="GGDEF_2"/>
    <property type="match status" value="1"/>
</dbReference>
<keyword evidence="5" id="KW-1185">Reference proteome</keyword>
<dbReference type="InterPro" id="IPR051448">
    <property type="entry name" value="CdaR-like_regulators"/>
</dbReference>
<dbReference type="Gene3D" id="3.30.450.40">
    <property type="match status" value="1"/>
</dbReference>
<evidence type="ECO:0000256" key="1">
    <source>
        <dbReference type="ARBA" id="ARBA00006754"/>
    </source>
</evidence>
<protein>
    <submittedName>
        <fullName evidence="4">PucR family transcriptional regulator</fullName>
    </submittedName>
</protein>
<dbReference type="RefSeq" id="WP_117324940.1">
    <property type="nucleotide sequence ID" value="NZ_QVTE01000004.1"/>
</dbReference>
<dbReference type="InterPro" id="IPR041522">
    <property type="entry name" value="CdaR_GGDEF"/>
</dbReference>
<comment type="caution">
    <text evidence="4">The sequence shown here is derived from an EMBL/GenBank/DDBJ whole genome shotgun (WGS) entry which is preliminary data.</text>
</comment>
<feature type="domain" description="CdaR GGDEF-like" evidence="3">
    <location>
        <begin position="167"/>
        <end position="294"/>
    </location>
</feature>
<reference evidence="4 5" key="1">
    <citation type="submission" date="2018-08" db="EMBL/GenBank/DDBJ databases">
        <title>Bacillus chawlae sp. nov., Bacillus glennii sp. nov., and Bacillus saganii sp. nov. Isolated from the Vehicle Assembly Building at Kennedy Space Center where the Viking Spacecraft were Assembled.</title>
        <authorList>
            <person name="Seuylemezian A."/>
            <person name="Vaishampayan P."/>
        </authorList>
    </citation>
    <scope>NUCLEOTIDE SEQUENCE [LARGE SCALE GENOMIC DNA]</scope>
    <source>
        <strain evidence="4 5">V47-23a</strain>
    </source>
</reference>
<proteinExistence type="inferred from homology"/>
<name>A0A372LU80_9BACI</name>
<evidence type="ECO:0000313" key="5">
    <source>
        <dbReference type="Proteomes" id="UP000264541"/>
    </source>
</evidence>
<dbReference type="Gene3D" id="1.10.10.2840">
    <property type="entry name" value="PucR C-terminal helix-turn-helix domain"/>
    <property type="match status" value="1"/>
</dbReference>
<dbReference type="Proteomes" id="UP000264541">
    <property type="component" value="Unassembled WGS sequence"/>
</dbReference>
<evidence type="ECO:0000313" key="4">
    <source>
        <dbReference type="EMBL" id="RFU71457.1"/>
    </source>
</evidence>
<dbReference type="InterPro" id="IPR025736">
    <property type="entry name" value="PucR_C-HTH_dom"/>
</dbReference>
<sequence>MPEKRKDLFKGVFGDLEEFADLISNVLGCPITIEDGSHRLLAYSMHGDATDKARISTIIGRRVPEKVINSLWKEGILPALLREDAPIRVESISEVGLGNRAAVSIRKNNEVLGFIWALEVDKPFSDVDMEFLHLAAKEAKNQLLQHQIRKKKKEESYQEFLWQLLTGHYQTESDLEERLARFTFQMPDFFSILVFRFPLEITDELEQKISYMLTITQKVKVPFFTIDQNRLILLAGERDEQLFRSVVKEFIPYFVMQMKQRFGVEDIYGASGQIYHRLLNGVQSYQEALYVLKIKDIFQAETEKFYLFEELGIYQYLDVLSYYRKPMQTENVAIDKLKAYDAKHQTDLLNTLTVFLHKDSNPNEAAKSLHVHVNTLNYRLKRISEIGNISLKDPLQKIALFLHLKLLTYEAAEAKKKL</sequence>
<dbReference type="PANTHER" id="PTHR33744">
    <property type="entry name" value="CARBOHYDRATE DIACID REGULATOR"/>
    <property type="match status" value="1"/>
</dbReference>
<dbReference type="Pfam" id="PF13556">
    <property type="entry name" value="HTH_30"/>
    <property type="match status" value="1"/>
</dbReference>
<accession>A0A372LU80</accession>
<organism evidence="4 5">
    <name type="scientific">Peribacillus saganii</name>
    <dbReference type="NCBI Taxonomy" id="2303992"/>
    <lineage>
        <taxon>Bacteria</taxon>
        <taxon>Bacillati</taxon>
        <taxon>Bacillota</taxon>
        <taxon>Bacilli</taxon>
        <taxon>Bacillales</taxon>
        <taxon>Bacillaceae</taxon>
        <taxon>Peribacillus</taxon>
    </lineage>
</organism>
<evidence type="ECO:0000259" key="3">
    <source>
        <dbReference type="Pfam" id="PF17853"/>
    </source>
</evidence>
<dbReference type="EMBL" id="QVTE01000004">
    <property type="protein sequence ID" value="RFU71457.1"/>
    <property type="molecule type" value="Genomic_DNA"/>
</dbReference>
<evidence type="ECO:0000259" key="2">
    <source>
        <dbReference type="Pfam" id="PF13556"/>
    </source>
</evidence>
<comment type="similarity">
    <text evidence="1">Belongs to the CdaR family.</text>
</comment>